<organism evidence="1">
    <name type="scientific">Aurantimonas coralicida</name>
    <dbReference type="NCBI Taxonomy" id="182270"/>
    <lineage>
        <taxon>Bacteria</taxon>
        <taxon>Pseudomonadati</taxon>
        <taxon>Pseudomonadota</taxon>
        <taxon>Alphaproteobacteria</taxon>
        <taxon>Hyphomicrobiales</taxon>
        <taxon>Aurantimonadaceae</taxon>
        <taxon>Aurantimonas</taxon>
    </lineage>
</organism>
<name>A0A0P0YZE1_9HYPH</name>
<dbReference type="GO" id="GO:0006270">
    <property type="term" value="P:DNA replication initiation"/>
    <property type="evidence" value="ECO:0007669"/>
    <property type="project" value="TreeGrafter"/>
</dbReference>
<dbReference type="Gene3D" id="1.10.8.60">
    <property type="match status" value="1"/>
</dbReference>
<sequence>MPTQIPLELPHAASLAREDLIMSPSNRLAVEAIDSWPHWRHSVLLIVGPPGSGKTHLANAWSERAGATVARPGATEASLAAADFRVVVDDADRTALSEAELFGLVNAARLGGGSLLLTSRVMPQAMNVATADLRSRLAAATIAELGAPDDALLTGVLIKLFADRQIAVSPRAVNYLVQRMERSLDAAGFLVAEIDREALATRERIGTRLIKRVLDRGTAAMRHATVASGR</sequence>
<dbReference type="PANTHER" id="PTHR30050:SF5">
    <property type="entry name" value="DNAA REGULATORY INACTIVATOR HDA"/>
    <property type="match status" value="1"/>
</dbReference>
<reference evidence="1" key="1">
    <citation type="journal article" date="2015" name="Proc. Natl. Acad. Sci. U.S.A.">
        <title>Bacterial clade with the ribosomal RNA operon on a small plasmid rather than the chromosome.</title>
        <authorList>
            <person name="Anda M."/>
            <person name="Ohtsubo Y."/>
            <person name="Okubo T."/>
            <person name="Sugawara M."/>
            <person name="Nagata Y."/>
            <person name="Tsuda M."/>
            <person name="Minamisawa K."/>
            <person name="Mitsui H."/>
        </authorList>
    </citation>
    <scope>NUCLEOTIDE SEQUENCE</scope>
    <source>
        <strain evidence="1">DSM 14790</strain>
    </source>
</reference>
<dbReference type="EMBL" id="LC066374">
    <property type="protein sequence ID" value="BAT26936.1"/>
    <property type="molecule type" value="Genomic_DNA"/>
</dbReference>
<protein>
    <submittedName>
        <fullName evidence="1">Uncharacterized protein</fullName>
    </submittedName>
</protein>
<dbReference type="PANTHER" id="PTHR30050">
    <property type="entry name" value="CHROMOSOMAL REPLICATION INITIATOR PROTEIN DNAA"/>
    <property type="match status" value="1"/>
</dbReference>
<dbReference type="RefSeq" id="WP_024350531.1">
    <property type="nucleotide sequence ID" value="NZ_BBWN01000016.1"/>
</dbReference>
<dbReference type="InterPro" id="IPR027417">
    <property type="entry name" value="P-loop_NTPase"/>
</dbReference>
<proteinExistence type="predicted"/>
<dbReference type="AlphaFoldDB" id="A0A0P0YZE1"/>
<accession>A0A0P0YZE1</accession>
<dbReference type="GO" id="GO:0003688">
    <property type="term" value="F:DNA replication origin binding"/>
    <property type="evidence" value="ECO:0007669"/>
    <property type="project" value="TreeGrafter"/>
</dbReference>
<evidence type="ECO:0000313" key="1">
    <source>
        <dbReference type="EMBL" id="BAT26936.1"/>
    </source>
</evidence>
<dbReference type="SUPFAM" id="SSF52540">
    <property type="entry name" value="P-loop containing nucleoside triphosphate hydrolases"/>
    <property type="match status" value="1"/>
</dbReference>
<dbReference type="Gene3D" id="3.40.50.300">
    <property type="entry name" value="P-loop containing nucleotide triphosphate hydrolases"/>
    <property type="match status" value="1"/>
</dbReference>
<dbReference type="GO" id="GO:0005886">
    <property type="term" value="C:plasma membrane"/>
    <property type="evidence" value="ECO:0007669"/>
    <property type="project" value="TreeGrafter"/>
</dbReference>